<keyword evidence="4" id="KW-0547">Nucleotide-binding</keyword>
<accession>A0AA96WBN9</accession>
<evidence type="ECO:0000256" key="5">
    <source>
        <dbReference type="SAM" id="MobiDB-lite"/>
    </source>
</evidence>
<gene>
    <name evidence="7" type="ORF">HJG54_11350</name>
</gene>
<evidence type="ECO:0000256" key="2">
    <source>
        <dbReference type="ARBA" id="ARBA00022737"/>
    </source>
</evidence>
<dbReference type="PROSITE" id="PS00107">
    <property type="entry name" value="PROTEIN_KINASE_ATP"/>
    <property type="match status" value="1"/>
</dbReference>
<keyword evidence="1 3" id="KW-0853">WD repeat</keyword>
<feature type="compositionally biased region" description="Pro residues" evidence="5">
    <location>
        <begin position="302"/>
        <end position="314"/>
    </location>
</feature>
<dbReference type="RefSeq" id="WP_420717364.1">
    <property type="nucleotide sequence ID" value="NZ_CP053586.1"/>
</dbReference>
<keyword evidence="2" id="KW-0677">Repeat</keyword>
<dbReference type="CDD" id="cd14014">
    <property type="entry name" value="STKc_PknB_like"/>
    <property type="match status" value="1"/>
</dbReference>
<feature type="repeat" description="WD" evidence="3">
    <location>
        <begin position="535"/>
        <end position="576"/>
    </location>
</feature>
<evidence type="ECO:0000313" key="7">
    <source>
        <dbReference type="EMBL" id="WNZ23392.1"/>
    </source>
</evidence>
<feature type="repeat" description="WD" evidence="3">
    <location>
        <begin position="661"/>
        <end position="696"/>
    </location>
</feature>
<dbReference type="Pfam" id="PF00069">
    <property type="entry name" value="Pkinase"/>
    <property type="match status" value="1"/>
</dbReference>
<keyword evidence="4" id="KW-0067">ATP-binding</keyword>
<proteinExistence type="predicted"/>
<evidence type="ECO:0000256" key="3">
    <source>
        <dbReference type="PROSITE-ProRule" id="PRU00221"/>
    </source>
</evidence>
<reference evidence="7" key="1">
    <citation type="submission" date="2020-05" db="EMBL/GenBank/DDBJ databases">
        <authorList>
            <person name="Zhu T."/>
            <person name="Keshari N."/>
            <person name="Lu X."/>
        </authorList>
    </citation>
    <scope>NUCLEOTIDE SEQUENCE</scope>
    <source>
        <strain evidence="7">NK1-12</strain>
    </source>
</reference>
<feature type="repeat" description="WD" evidence="3">
    <location>
        <begin position="451"/>
        <end position="492"/>
    </location>
</feature>
<feature type="binding site" evidence="4">
    <location>
        <position position="65"/>
    </location>
    <ligand>
        <name>ATP</name>
        <dbReference type="ChEBI" id="CHEBI:30616"/>
    </ligand>
</feature>
<feature type="region of interest" description="Disordered" evidence="5">
    <location>
        <begin position="296"/>
        <end position="385"/>
    </location>
</feature>
<feature type="compositionally biased region" description="Low complexity" evidence="5">
    <location>
        <begin position="337"/>
        <end position="351"/>
    </location>
</feature>
<dbReference type="Pfam" id="PF00400">
    <property type="entry name" value="WD40"/>
    <property type="match status" value="7"/>
</dbReference>
<dbReference type="InterPro" id="IPR019775">
    <property type="entry name" value="WD40_repeat_CS"/>
</dbReference>
<dbReference type="GO" id="GO:0004672">
    <property type="term" value="F:protein kinase activity"/>
    <property type="evidence" value="ECO:0007669"/>
    <property type="project" value="InterPro"/>
</dbReference>
<dbReference type="InterPro" id="IPR000719">
    <property type="entry name" value="Prot_kinase_dom"/>
</dbReference>
<dbReference type="Gene3D" id="3.30.200.20">
    <property type="entry name" value="Phosphorylase Kinase, domain 1"/>
    <property type="match status" value="1"/>
</dbReference>
<dbReference type="PRINTS" id="PR00320">
    <property type="entry name" value="GPROTEINBRPT"/>
</dbReference>
<feature type="domain" description="Protein kinase" evidence="6">
    <location>
        <begin position="35"/>
        <end position="300"/>
    </location>
</feature>
<feature type="repeat" description="WD" evidence="3">
    <location>
        <begin position="577"/>
        <end position="618"/>
    </location>
</feature>
<dbReference type="PROSITE" id="PS50011">
    <property type="entry name" value="PROTEIN_KINASE_DOM"/>
    <property type="match status" value="1"/>
</dbReference>
<dbReference type="InterPro" id="IPR020472">
    <property type="entry name" value="WD40_PAC1"/>
</dbReference>
<evidence type="ECO:0000256" key="1">
    <source>
        <dbReference type="ARBA" id="ARBA00022574"/>
    </source>
</evidence>
<dbReference type="PROSITE" id="PS50294">
    <property type="entry name" value="WD_REPEATS_REGION"/>
    <property type="match status" value="7"/>
</dbReference>
<dbReference type="Gene3D" id="1.10.510.10">
    <property type="entry name" value="Transferase(Phosphotransferase) domain 1"/>
    <property type="match status" value="1"/>
</dbReference>
<organism evidence="7">
    <name type="scientific">Leptolyngbya sp. NK1-12</name>
    <dbReference type="NCBI Taxonomy" id="2547451"/>
    <lineage>
        <taxon>Bacteria</taxon>
        <taxon>Bacillati</taxon>
        <taxon>Cyanobacteriota</taxon>
        <taxon>Cyanophyceae</taxon>
        <taxon>Leptolyngbyales</taxon>
        <taxon>Leptolyngbyaceae</taxon>
        <taxon>Leptolyngbya group</taxon>
        <taxon>Leptolyngbya</taxon>
    </lineage>
</organism>
<name>A0AA96WBN9_9CYAN</name>
<keyword evidence="7" id="KW-0418">Kinase</keyword>
<feature type="compositionally biased region" description="Polar residues" evidence="5">
    <location>
        <begin position="322"/>
        <end position="332"/>
    </location>
</feature>
<dbReference type="CDD" id="cd00200">
    <property type="entry name" value="WD40"/>
    <property type="match status" value="1"/>
</dbReference>
<protein>
    <submittedName>
        <fullName evidence="7">Protein kinase</fullName>
    </submittedName>
</protein>
<dbReference type="EMBL" id="CP053586">
    <property type="protein sequence ID" value="WNZ23392.1"/>
    <property type="molecule type" value="Genomic_DNA"/>
</dbReference>
<dbReference type="InterPro" id="IPR011009">
    <property type="entry name" value="Kinase-like_dom_sf"/>
</dbReference>
<dbReference type="SUPFAM" id="SSF50978">
    <property type="entry name" value="WD40 repeat-like"/>
    <property type="match status" value="1"/>
</dbReference>
<dbReference type="PROSITE" id="PS50082">
    <property type="entry name" value="WD_REPEATS_2"/>
    <property type="match status" value="7"/>
</dbReference>
<evidence type="ECO:0000259" key="6">
    <source>
        <dbReference type="PROSITE" id="PS50011"/>
    </source>
</evidence>
<feature type="repeat" description="WD" evidence="3">
    <location>
        <begin position="493"/>
        <end position="534"/>
    </location>
</feature>
<feature type="repeat" description="WD" evidence="3">
    <location>
        <begin position="619"/>
        <end position="660"/>
    </location>
</feature>
<dbReference type="SUPFAM" id="SSF56112">
    <property type="entry name" value="Protein kinase-like (PK-like)"/>
    <property type="match status" value="1"/>
</dbReference>
<sequence length="696" mass="76279">MICCLNPQCQKPLNSDNTKVCQNCGTPLSLLRGRYQAVQLLGQGGFGRTYLALDEDRLKSRCVIKQFSPQVQGTKSLEKAVRLFNQEAVRLHELGEHAQIPALLAYFEQDGYLYLVQQFIEGQSLLQEMKQHGAFNERQIRDVLADVLPILRFVHRHQVIHRDITPMNILRRQTDDRLMLIDFGVAKQIREEAAGEVGTRIGTEGYAPMEQFRGGKAYPASDLYSLGATCLHLMTETRPDNLYDPLNGRWIWRDYLQHEKGVVVSDQLAHILDNMLRDLVNERYQTADEVMRDLNADSFLPTPKPTPASPPPVSPSAISTAQRGSTPSSSPLRQPVSRPITSRPPISQSPISQPPISRPPASKPPTSTPPISKPPTAPPAANVSVPPAVPPINPIRPPASRGSRCLYTLNAHSSWVTCVVASPNTPTFASSSLDDTIKVWNINTGELLFNMTGHNRGVNTIAISPDGRTLVSGSDDYTVRVWSYLNGALLGALTGHSRDVNAVAISPDGKLLVSGGEDRTIRLWSTNTGALLKTLAEVAGMIKAIAISPDGKLLASGGLDNKVKLWSLRTGEYLQTFIGHLNPVHAIVFTPDGQTLITGSKDKTIRLWNVQTGELIRTFSEHIRDVNTLAITPNGRLLISGSSDSTIKLWDLPSGKVLTTWSDHTDTVNSIAISPDAKFLISGSSDKTVKLWQMPV</sequence>
<dbReference type="AlphaFoldDB" id="A0AA96WBN9"/>
<dbReference type="InterPro" id="IPR001680">
    <property type="entry name" value="WD40_rpt"/>
</dbReference>
<dbReference type="PANTHER" id="PTHR19848:SF8">
    <property type="entry name" value="F-BOX AND WD REPEAT DOMAIN CONTAINING 7"/>
    <property type="match status" value="1"/>
</dbReference>
<dbReference type="Gene3D" id="2.130.10.10">
    <property type="entry name" value="YVTN repeat-like/Quinoprotein amine dehydrogenase"/>
    <property type="match status" value="3"/>
</dbReference>
<dbReference type="PANTHER" id="PTHR19848">
    <property type="entry name" value="WD40 REPEAT PROTEIN"/>
    <property type="match status" value="1"/>
</dbReference>
<dbReference type="InterPro" id="IPR017441">
    <property type="entry name" value="Protein_kinase_ATP_BS"/>
</dbReference>
<dbReference type="NCBIfam" id="NF045510">
    <property type="entry name" value="4Cys_prefix_kin"/>
    <property type="match status" value="1"/>
</dbReference>
<feature type="compositionally biased region" description="Pro residues" evidence="5">
    <location>
        <begin position="352"/>
        <end position="378"/>
    </location>
</feature>
<dbReference type="InterPro" id="IPR036322">
    <property type="entry name" value="WD40_repeat_dom_sf"/>
</dbReference>
<dbReference type="SMART" id="SM00320">
    <property type="entry name" value="WD40"/>
    <property type="match status" value="7"/>
</dbReference>
<keyword evidence="7" id="KW-0808">Transferase</keyword>
<dbReference type="PROSITE" id="PS00678">
    <property type="entry name" value="WD_REPEATS_1"/>
    <property type="match status" value="2"/>
</dbReference>
<dbReference type="GO" id="GO:0005524">
    <property type="term" value="F:ATP binding"/>
    <property type="evidence" value="ECO:0007669"/>
    <property type="project" value="UniProtKB-UniRule"/>
</dbReference>
<dbReference type="InterPro" id="IPR015943">
    <property type="entry name" value="WD40/YVTN_repeat-like_dom_sf"/>
</dbReference>
<feature type="repeat" description="WD" evidence="3">
    <location>
        <begin position="409"/>
        <end position="450"/>
    </location>
</feature>
<evidence type="ECO:0000256" key="4">
    <source>
        <dbReference type="PROSITE-ProRule" id="PRU10141"/>
    </source>
</evidence>